<evidence type="ECO:0000256" key="2">
    <source>
        <dbReference type="SAM" id="Coils"/>
    </source>
</evidence>
<feature type="repeat" description="ANK" evidence="1">
    <location>
        <begin position="1091"/>
        <end position="1117"/>
    </location>
</feature>
<dbReference type="Pfam" id="PF13637">
    <property type="entry name" value="Ank_4"/>
    <property type="match status" value="1"/>
</dbReference>
<evidence type="ECO:0000259" key="4">
    <source>
        <dbReference type="Pfam" id="PF20720"/>
    </source>
</evidence>
<dbReference type="InterPro" id="IPR049050">
    <property type="entry name" value="nSTAND3"/>
</dbReference>
<sequence>MEERENFYRFSALLLDVGARVLRECFSFHHLGSNTLAAFLSLNRNRLTNLSVNVLRQDQRDTLFPPSGKCALMEDFDITLLCVLFRNLDCKIPSNDPVWSGPSITDISFQADVGRIRVIRNALFAHVSSSSLDNATFTSETTNLTTIYKRLITPIPATQFAPNDLEQMIDKELNGSLQPDLENEVRKMRAKIEEWQRYDEDVLQILIKMEADIHKMQTILDEEKESTIKKRKQWDSRSKDEKISIDRTQQQKIIDLSQTLLEQHRSHAEENFIETQGYRDANIKLRKHRKLIITGKSGQGKTYLACHLMNKIMADNSDIRPLIVSTAEQWKTLVDSSTTLGIIVDDMCGRLCLSEELKKWREESTYMPGLIDNEKHVVIFTIKSHLQEKILETLVPILSSEEIILELDTIRLKLAEKKEFANRYLRKFALNDAEVSDLCDIQEVPVGFPQMCRAAEMIKEKSKLFDLFSKPREMMLKQMKHFQRYDRMTYSCLVYVMLSEGKLNLESVRDLFDSSKRSENKVVSVFKLCGIPDVTPIEVLDTLQSLTNTYVCFNTTEESYFFSHDSIGDAVFISYAKIYRKETLLYCPLELVCKHCIIQYESKPLEITPDDDILILQPSCQTILIKRFMTALRRRNPKDFTVISEANFWSSKAFRKAFIAECKEVLYLADTDENSLLVHAANANNRNLVEELLHELDNISKEKKKTLVQFLTKSAKSSCAHKDIYLLEKICEKGQVDANDILPNVIEYGSVDAIEFFLQSGADFNYRSKKGENLLHIASLHGRLDIVKLLHLINPNLVKEFDNNHRSVIHSAASGGNVDILKFLISLGINLLHTDSTGWNLLHYACWHAKKDMVEYLLDKYPNMLCSRTEEGMSVLTCAAFGGNIYIFKKMREVLNFLLRDRYSVNSDANTSNSVTYKMKILDQKTLLHMSCLGGSLEMTKYLVETYSIMLHEVDIGKSTPAHHAAAGGNIAVLCFLIEHGTNPRCRTSEEETLLLRACIHGKLEMTKYLVETYPKMLHEVDIDTSTPAHYAAAGGNVDVLTYIIDCGTDPWCRNSQDETLMHRACIHGMLEMTKYLVETYPKMLHEVANGNRTPAHHAAAGGNVAVLAYLIDRGTDPWCRTSEEENLLHSACINGKLEMTKYLVETYPKMLHETDNGKSTSAHHAAAGGNVDVLMYLIERGTNPWCRTSEEETPLHRACIHGKLEMTKYLVETYPKMLHEVENGKRTPAHHAAAGGNVAVLSFLIDRGTDPWSRTSEEETLLHRACIHGKLEMTKCLVETYPKMLHEVDNGKRTPAHHAAAGGNIAVLTYLIDCGTDPWCRTLEEETLLHRASIHGMLEMTKYLAETFPKMLNEMGNCNRTPIHHAAASGNVVLLSYLIDRGTDPWCRTSLEETLLHRACIHGKLEMTKYLVETYPKMLHEVAIDKRTPAHDAAAGGNVAVLSFLIDCGADPWCRTSEEETLLHRACIHGKLEMTKYLVETYPKMLHEVDKGRRTAALKVAAGGYVAVLAYVIECGTDPWCRTFQEETLLHRACIKGKLEMTKYLADTYPKMLYEVDNCNKTSTHYAAAGGNVAVFRYLIDRGTDPWCRTSQDETPMHSACINGKFEMTKHLVETYPKMLNEVDNGKRTPAHHAAASGNVALLMYLIVFGTDPWCKTLAGETLLHRACIHGKLETIKYLIEKYPKMLHEVDNDKRTPAHHAAAGGNIAVLTYLIDCGSDPWCRTFEEETLLHIACINGKLEMTKYLVETYPKMLQEVANGKRTPAQYAAASSNGSVLCYLRNTEDNNVSNE</sequence>
<keyword evidence="6" id="KW-1185">Reference proteome</keyword>
<feature type="domain" description="DZIP3-like HEPN" evidence="3">
    <location>
        <begin position="34"/>
        <end position="144"/>
    </location>
</feature>
<feature type="repeat" description="ANK" evidence="1">
    <location>
        <begin position="1359"/>
        <end position="1385"/>
    </location>
</feature>
<keyword evidence="1" id="KW-0040">ANK repeat</keyword>
<name>A0AAE0SHX0_9BIVA</name>
<dbReference type="InterPro" id="IPR002110">
    <property type="entry name" value="Ankyrin_rpt"/>
</dbReference>
<dbReference type="InterPro" id="IPR036770">
    <property type="entry name" value="Ankyrin_rpt-contain_sf"/>
</dbReference>
<evidence type="ECO:0000256" key="1">
    <source>
        <dbReference type="PROSITE-ProRule" id="PRU00023"/>
    </source>
</evidence>
<feature type="repeat" description="ANK" evidence="1">
    <location>
        <begin position="957"/>
        <end position="989"/>
    </location>
</feature>
<dbReference type="PANTHER" id="PTHR44207:SF2">
    <property type="entry name" value="REPEAT PROTEIN, PUTATIVE-RELATED"/>
    <property type="match status" value="1"/>
</dbReference>
<gene>
    <name evidence="5" type="ORF">CHS0354_019500</name>
</gene>
<dbReference type="InterPro" id="IPR027417">
    <property type="entry name" value="P-loop_NTPase"/>
</dbReference>
<feature type="domain" description="Novel STAND NTPase 3" evidence="4">
    <location>
        <begin position="272"/>
        <end position="425"/>
    </location>
</feature>
<reference evidence="5" key="1">
    <citation type="journal article" date="2021" name="Genome Biol. Evol.">
        <title>A High-Quality Reference Genome for a Parasitic Bivalve with Doubly Uniparental Inheritance (Bivalvia: Unionida).</title>
        <authorList>
            <person name="Smith C.H."/>
        </authorList>
    </citation>
    <scope>NUCLEOTIDE SEQUENCE</scope>
    <source>
        <strain evidence="5">CHS0354</strain>
    </source>
</reference>
<dbReference type="Gene3D" id="1.25.40.20">
    <property type="entry name" value="Ankyrin repeat-containing domain"/>
    <property type="match status" value="6"/>
</dbReference>
<reference evidence="5" key="2">
    <citation type="journal article" date="2021" name="Genome Biol. Evol.">
        <title>Developing a high-quality reference genome for a parasitic bivalve with doubly uniparental inheritance (Bivalvia: Unionida).</title>
        <authorList>
            <person name="Smith C.H."/>
        </authorList>
    </citation>
    <scope>NUCLEOTIDE SEQUENCE</scope>
    <source>
        <strain evidence="5">CHS0354</strain>
        <tissue evidence="5">Mantle</tissue>
    </source>
</reference>
<feature type="repeat" description="ANK" evidence="1">
    <location>
        <begin position="1225"/>
        <end position="1257"/>
    </location>
</feature>
<dbReference type="SMART" id="SM00248">
    <property type="entry name" value="ANK"/>
    <property type="match status" value="31"/>
</dbReference>
<feature type="repeat" description="ANK" evidence="1">
    <location>
        <begin position="1426"/>
        <end position="1452"/>
    </location>
</feature>
<evidence type="ECO:0000259" key="3">
    <source>
        <dbReference type="Pfam" id="PF18738"/>
    </source>
</evidence>
<dbReference type="PROSITE" id="PS50297">
    <property type="entry name" value="ANK_REP_REGION"/>
    <property type="match status" value="8"/>
</dbReference>
<feature type="repeat" description="ANK" evidence="1">
    <location>
        <begin position="1024"/>
        <end position="1056"/>
    </location>
</feature>
<dbReference type="Pfam" id="PF12796">
    <property type="entry name" value="Ank_2"/>
    <property type="match status" value="7"/>
</dbReference>
<dbReference type="Pfam" id="PF18738">
    <property type="entry name" value="HEPN_DZIP3"/>
    <property type="match status" value="1"/>
</dbReference>
<dbReference type="SUPFAM" id="SSF48403">
    <property type="entry name" value="Ankyrin repeat"/>
    <property type="match status" value="4"/>
</dbReference>
<dbReference type="PROSITE" id="PS50088">
    <property type="entry name" value="ANK_REPEAT"/>
    <property type="match status" value="9"/>
</dbReference>
<accession>A0AAE0SHX0</accession>
<feature type="repeat" description="ANK" evidence="1">
    <location>
        <begin position="1694"/>
        <end position="1720"/>
    </location>
</feature>
<dbReference type="Pfam" id="PF20720">
    <property type="entry name" value="nSTAND3"/>
    <property type="match status" value="1"/>
</dbReference>
<dbReference type="SUPFAM" id="SSF52540">
    <property type="entry name" value="P-loop containing nucleoside triphosphate hydrolases"/>
    <property type="match status" value="2"/>
</dbReference>
<feature type="repeat" description="ANK" evidence="1">
    <location>
        <begin position="1191"/>
        <end position="1213"/>
    </location>
</feature>
<feature type="repeat" description="ANK" evidence="1">
    <location>
        <begin position="804"/>
        <end position="836"/>
    </location>
</feature>
<dbReference type="InterPro" id="IPR041249">
    <property type="entry name" value="HEPN_DZIP3"/>
</dbReference>
<comment type="caution">
    <text evidence="5">The sequence shown here is derived from an EMBL/GenBank/DDBJ whole genome shotgun (WGS) entry which is preliminary data.</text>
</comment>
<dbReference type="Proteomes" id="UP001195483">
    <property type="component" value="Unassembled WGS sequence"/>
</dbReference>
<dbReference type="PANTHER" id="PTHR44207">
    <property type="entry name" value="SURFACE ANTIGEN BSPA-LIKE-RELATED"/>
    <property type="match status" value="1"/>
</dbReference>
<dbReference type="Pfam" id="PF13606">
    <property type="entry name" value="Ank_3"/>
    <property type="match status" value="1"/>
</dbReference>
<evidence type="ECO:0000313" key="5">
    <source>
        <dbReference type="EMBL" id="KAK3591730.1"/>
    </source>
</evidence>
<protein>
    <submittedName>
        <fullName evidence="5">Uncharacterized protein</fullName>
    </submittedName>
</protein>
<dbReference type="EMBL" id="JAEAOA010001196">
    <property type="protein sequence ID" value="KAK3591730.1"/>
    <property type="molecule type" value="Genomic_DNA"/>
</dbReference>
<feature type="coiled-coil region" evidence="2">
    <location>
        <begin position="682"/>
        <end position="709"/>
    </location>
</feature>
<evidence type="ECO:0000313" key="6">
    <source>
        <dbReference type="Proteomes" id="UP001195483"/>
    </source>
</evidence>
<dbReference type="Gene3D" id="3.40.50.300">
    <property type="entry name" value="P-loop containing nucleotide triphosphate hydrolases"/>
    <property type="match status" value="1"/>
</dbReference>
<reference evidence="5" key="3">
    <citation type="submission" date="2023-05" db="EMBL/GenBank/DDBJ databases">
        <authorList>
            <person name="Smith C.H."/>
        </authorList>
    </citation>
    <scope>NUCLEOTIDE SEQUENCE</scope>
    <source>
        <strain evidence="5">CHS0354</strain>
        <tissue evidence="5">Mantle</tissue>
    </source>
</reference>
<keyword evidence="2" id="KW-0175">Coiled coil</keyword>
<organism evidence="5 6">
    <name type="scientific">Potamilus streckersoni</name>
    <dbReference type="NCBI Taxonomy" id="2493646"/>
    <lineage>
        <taxon>Eukaryota</taxon>
        <taxon>Metazoa</taxon>
        <taxon>Spiralia</taxon>
        <taxon>Lophotrochozoa</taxon>
        <taxon>Mollusca</taxon>
        <taxon>Bivalvia</taxon>
        <taxon>Autobranchia</taxon>
        <taxon>Heteroconchia</taxon>
        <taxon>Palaeoheterodonta</taxon>
        <taxon>Unionida</taxon>
        <taxon>Unionoidea</taxon>
        <taxon>Unionidae</taxon>
        <taxon>Ambleminae</taxon>
        <taxon>Lampsilini</taxon>
        <taxon>Potamilus</taxon>
    </lineage>
</organism>
<proteinExistence type="predicted"/>